<accession>A0A9P6JRH4</accession>
<evidence type="ECO:0000313" key="2">
    <source>
        <dbReference type="Proteomes" id="UP000807306"/>
    </source>
</evidence>
<dbReference type="PANTHER" id="PTHR17901">
    <property type="entry name" value="MAGNESIUM-DEPENDENT PHOSPHATASE 1 MDP1"/>
    <property type="match status" value="1"/>
</dbReference>
<dbReference type="NCBIfam" id="TIGR01685">
    <property type="entry name" value="MDP-1"/>
    <property type="match status" value="1"/>
</dbReference>
<keyword evidence="2" id="KW-1185">Reference proteome</keyword>
<dbReference type="AlphaFoldDB" id="A0A9P6JRH4"/>
<comment type="caution">
    <text evidence="1">The sequence shown here is derived from an EMBL/GenBank/DDBJ whole genome shotgun (WGS) entry which is preliminary data.</text>
</comment>
<dbReference type="Pfam" id="PF12689">
    <property type="entry name" value="Acid_PPase"/>
    <property type="match status" value="1"/>
</dbReference>
<dbReference type="SFLD" id="SFLDG01129">
    <property type="entry name" value="C1.5:_HAD__Beta-PGM__Phosphata"/>
    <property type="match status" value="1"/>
</dbReference>
<sequence length="190" mass="21855">MSGGRFPRLVAFDLDYTLWDLWIDTHVSGPLRRPEKAINKVLDRDGEVISFYKDVPCILQTLHQRGRVADGEEEKTVIAACSRTHAPDLARRCLGLLLMPSLTKEATLQPAIELFDELEIYPGSKLKHFRALHERTGIPYNEMLFFDDERRNIEVEKLGVTFVLVPSGVNQKSFQQGLSEWRRRRSEDDS</sequence>
<dbReference type="SUPFAM" id="SSF56784">
    <property type="entry name" value="HAD-like"/>
    <property type="match status" value="1"/>
</dbReference>
<dbReference type="Proteomes" id="UP000807306">
    <property type="component" value="Unassembled WGS sequence"/>
</dbReference>
<dbReference type="InterPro" id="IPR036412">
    <property type="entry name" value="HAD-like_sf"/>
</dbReference>
<dbReference type="InterPro" id="IPR010033">
    <property type="entry name" value="HAD_SF_ppase_IIIC"/>
</dbReference>
<organism evidence="1 2">
    <name type="scientific">Crepidotus variabilis</name>
    <dbReference type="NCBI Taxonomy" id="179855"/>
    <lineage>
        <taxon>Eukaryota</taxon>
        <taxon>Fungi</taxon>
        <taxon>Dikarya</taxon>
        <taxon>Basidiomycota</taxon>
        <taxon>Agaricomycotina</taxon>
        <taxon>Agaricomycetes</taxon>
        <taxon>Agaricomycetidae</taxon>
        <taxon>Agaricales</taxon>
        <taxon>Agaricineae</taxon>
        <taxon>Crepidotaceae</taxon>
        <taxon>Crepidotus</taxon>
    </lineage>
</organism>
<dbReference type="Gene3D" id="3.40.50.1000">
    <property type="entry name" value="HAD superfamily/HAD-like"/>
    <property type="match status" value="1"/>
</dbReference>
<dbReference type="InterPro" id="IPR010036">
    <property type="entry name" value="MDP_1_eu_arc"/>
</dbReference>
<dbReference type="SFLD" id="SFLDG01131">
    <property type="entry name" value="C1.5.2:_MDP_Like"/>
    <property type="match status" value="1"/>
</dbReference>
<evidence type="ECO:0000313" key="1">
    <source>
        <dbReference type="EMBL" id="KAF9530792.1"/>
    </source>
</evidence>
<dbReference type="PANTHER" id="PTHR17901:SF14">
    <property type="entry name" value="MAGNESIUM-DEPENDENT PHOSPHATASE 1"/>
    <property type="match status" value="1"/>
</dbReference>
<dbReference type="EMBL" id="MU157838">
    <property type="protein sequence ID" value="KAF9530792.1"/>
    <property type="molecule type" value="Genomic_DNA"/>
</dbReference>
<gene>
    <name evidence="1" type="ORF">CPB83DRAFT_850325</name>
</gene>
<dbReference type="NCBIfam" id="TIGR01681">
    <property type="entry name" value="HAD-SF-IIIC"/>
    <property type="match status" value="1"/>
</dbReference>
<proteinExistence type="predicted"/>
<dbReference type="InterPro" id="IPR023214">
    <property type="entry name" value="HAD_sf"/>
</dbReference>
<protein>
    <submittedName>
        <fullName evidence="1">Magnesium-dependent phosphatase-1</fullName>
    </submittedName>
</protein>
<dbReference type="GO" id="GO:0003993">
    <property type="term" value="F:acid phosphatase activity"/>
    <property type="evidence" value="ECO:0007669"/>
    <property type="project" value="TreeGrafter"/>
</dbReference>
<reference evidence="1" key="1">
    <citation type="submission" date="2020-11" db="EMBL/GenBank/DDBJ databases">
        <authorList>
            <consortium name="DOE Joint Genome Institute"/>
            <person name="Ahrendt S."/>
            <person name="Riley R."/>
            <person name="Andreopoulos W."/>
            <person name="Labutti K."/>
            <person name="Pangilinan J."/>
            <person name="Ruiz-Duenas F.J."/>
            <person name="Barrasa J.M."/>
            <person name="Sanchez-Garcia M."/>
            <person name="Camarero S."/>
            <person name="Miyauchi S."/>
            <person name="Serrano A."/>
            <person name="Linde D."/>
            <person name="Babiker R."/>
            <person name="Drula E."/>
            <person name="Ayuso-Fernandez I."/>
            <person name="Pacheco R."/>
            <person name="Padilla G."/>
            <person name="Ferreira P."/>
            <person name="Barriuso J."/>
            <person name="Kellner H."/>
            <person name="Castanera R."/>
            <person name="Alfaro M."/>
            <person name="Ramirez L."/>
            <person name="Pisabarro A.G."/>
            <person name="Kuo A."/>
            <person name="Tritt A."/>
            <person name="Lipzen A."/>
            <person name="He G."/>
            <person name="Yan M."/>
            <person name="Ng V."/>
            <person name="Cullen D."/>
            <person name="Martin F."/>
            <person name="Rosso M.-N."/>
            <person name="Henrissat B."/>
            <person name="Hibbett D."/>
            <person name="Martinez A.T."/>
            <person name="Grigoriev I.V."/>
        </authorList>
    </citation>
    <scope>NUCLEOTIDE SEQUENCE</scope>
    <source>
        <strain evidence="1">CBS 506.95</strain>
    </source>
</reference>
<dbReference type="SFLD" id="SFLDS00003">
    <property type="entry name" value="Haloacid_Dehalogenase"/>
    <property type="match status" value="1"/>
</dbReference>
<name>A0A9P6JRH4_9AGAR</name>
<dbReference type="OrthoDB" id="2865258at2759"/>